<keyword evidence="1" id="KW-1133">Transmembrane helix</keyword>
<organism evidence="4">
    <name type="scientific">Colletotrichum graminicola (strain M1.001 / M2 / FGSC 10212)</name>
    <name type="common">Maize anthracnose fungus</name>
    <name type="synonym">Glomerella graminicola</name>
    <dbReference type="NCBI Taxonomy" id="645133"/>
    <lineage>
        <taxon>Eukaryota</taxon>
        <taxon>Fungi</taxon>
        <taxon>Dikarya</taxon>
        <taxon>Ascomycota</taxon>
        <taxon>Pezizomycotina</taxon>
        <taxon>Sordariomycetes</taxon>
        <taxon>Hypocreomycetidae</taxon>
        <taxon>Glomerellales</taxon>
        <taxon>Glomerellaceae</taxon>
        <taxon>Colletotrichum</taxon>
        <taxon>Colletotrichum graminicola species complex</taxon>
    </lineage>
</organism>
<dbReference type="EMBL" id="GG697528">
    <property type="protein sequence ID" value="EFQ36775.1"/>
    <property type="molecule type" value="Genomic_DNA"/>
</dbReference>
<keyword evidence="1" id="KW-0472">Membrane</keyword>
<dbReference type="GeneID" id="24417284"/>
<keyword evidence="4" id="KW-1185">Reference proteome</keyword>
<dbReference type="AlphaFoldDB" id="E3R0Y7"/>
<gene>
    <name evidence="3" type="ORF">GLRG_11921</name>
</gene>
<feature type="signal peptide" evidence="2">
    <location>
        <begin position="1"/>
        <end position="19"/>
    </location>
</feature>
<feature type="chain" id="PRO_5003181007" evidence="2">
    <location>
        <begin position="20"/>
        <end position="93"/>
    </location>
</feature>
<sequence length="93" mass="9946">MRFFQAAVLIFGLSSAACAMLDQAGHEQTDIEARVVEANELEALYEADLESRDPAFALLIANAAAMIATLLASASNLGSRDCYSSMIYKAVRA</sequence>
<dbReference type="HOGENOM" id="CLU_2399541_0_0_1"/>
<dbReference type="Proteomes" id="UP000008782">
    <property type="component" value="Unassembled WGS sequence"/>
</dbReference>
<protein>
    <submittedName>
        <fullName evidence="3">Uncharacterized protein</fullName>
    </submittedName>
</protein>
<evidence type="ECO:0000313" key="4">
    <source>
        <dbReference type="Proteomes" id="UP000008782"/>
    </source>
</evidence>
<keyword evidence="2" id="KW-0732">Signal</keyword>
<evidence type="ECO:0000256" key="2">
    <source>
        <dbReference type="SAM" id="SignalP"/>
    </source>
</evidence>
<accession>E3R0Y7</accession>
<evidence type="ECO:0000313" key="3">
    <source>
        <dbReference type="EMBL" id="EFQ36775.1"/>
    </source>
</evidence>
<feature type="transmembrane region" description="Helical" evidence="1">
    <location>
        <begin position="55"/>
        <end position="77"/>
    </location>
</feature>
<dbReference type="VEuPathDB" id="FungiDB:GLRG_11921"/>
<dbReference type="RefSeq" id="XP_008100795.1">
    <property type="nucleotide sequence ID" value="XM_008102604.1"/>
</dbReference>
<dbReference type="PROSITE" id="PS51257">
    <property type="entry name" value="PROKAR_LIPOPROTEIN"/>
    <property type="match status" value="1"/>
</dbReference>
<evidence type="ECO:0000256" key="1">
    <source>
        <dbReference type="SAM" id="Phobius"/>
    </source>
</evidence>
<name>E3R0Y7_COLGM</name>
<keyword evidence="1" id="KW-0812">Transmembrane</keyword>
<reference evidence="4" key="1">
    <citation type="journal article" date="2012" name="Nat. Genet.">
        <title>Lifestyle transitions in plant pathogenic Colletotrichum fungi deciphered by genome and transcriptome analyses.</title>
        <authorList>
            <person name="O'Connell R.J."/>
            <person name="Thon M.R."/>
            <person name="Hacquard S."/>
            <person name="Amyotte S.G."/>
            <person name="Kleemann J."/>
            <person name="Torres M.F."/>
            <person name="Damm U."/>
            <person name="Buiate E.A."/>
            <person name="Epstein L."/>
            <person name="Alkan N."/>
            <person name="Altmueller J."/>
            <person name="Alvarado-Balderrama L."/>
            <person name="Bauser C.A."/>
            <person name="Becker C."/>
            <person name="Birren B.W."/>
            <person name="Chen Z."/>
            <person name="Choi J."/>
            <person name="Crouch J.A."/>
            <person name="Duvick J.P."/>
            <person name="Farman M.A."/>
            <person name="Gan P."/>
            <person name="Heiman D."/>
            <person name="Henrissat B."/>
            <person name="Howard R.J."/>
            <person name="Kabbage M."/>
            <person name="Koch C."/>
            <person name="Kracher B."/>
            <person name="Kubo Y."/>
            <person name="Law A.D."/>
            <person name="Lebrun M.-H."/>
            <person name="Lee Y.-H."/>
            <person name="Miyara I."/>
            <person name="Moore N."/>
            <person name="Neumann U."/>
            <person name="Nordstroem K."/>
            <person name="Panaccione D.G."/>
            <person name="Panstruga R."/>
            <person name="Place M."/>
            <person name="Proctor R.H."/>
            <person name="Prusky D."/>
            <person name="Rech G."/>
            <person name="Reinhardt R."/>
            <person name="Rollins J.A."/>
            <person name="Rounsley S."/>
            <person name="Schardl C.L."/>
            <person name="Schwartz D.C."/>
            <person name="Shenoy N."/>
            <person name="Shirasu K."/>
            <person name="Sikhakolli U.R."/>
            <person name="Stueber K."/>
            <person name="Sukno S.A."/>
            <person name="Sweigard J.A."/>
            <person name="Takano Y."/>
            <person name="Takahara H."/>
            <person name="Trail F."/>
            <person name="van der Does H.C."/>
            <person name="Voll L.M."/>
            <person name="Will I."/>
            <person name="Young S."/>
            <person name="Zeng Q."/>
            <person name="Zhang J."/>
            <person name="Zhou S."/>
            <person name="Dickman M.B."/>
            <person name="Schulze-Lefert P."/>
            <person name="Ver Loren van Themaat E."/>
            <person name="Ma L.-J."/>
            <person name="Vaillancourt L.J."/>
        </authorList>
    </citation>
    <scope>NUCLEOTIDE SEQUENCE [LARGE SCALE GENOMIC DNA]</scope>
    <source>
        <strain evidence="4">M1.001 / M2 / FGSC 10212</strain>
    </source>
</reference>
<proteinExistence type="predicted"/>